<reference evidence="3" key="1">
    <citation type="submission" date="2013-09" db="EMBL/GenBank/DDBJ databases">
        <authorList>
            <person name="Zeng Z."/>
            <person name="Chen C."/>
        </authorList>
    </citation>
    <scope>NUCLEOTIDE SEQUENCE [LARGE SCALE GENOMIC DNA]</scope>
    <source>
        <strain evidence="3">DK69</strain>
    </source>
</reference>
<dbReference type="Pfam" id="PF13645">
    <property type="entry name" value="YkuD_2"/>
    <property type="match status" value="1"/>
</dbReference>
<dbReference type="InterPro" id="IPR032676">
    <property type="entry name" value="YkuD_2"/>
</dbReference>
<name>V6S9D4_9FLAO</name>
<dbReference type="PANTHER" id="PTHR38477:SF1">
    <property type="entry name" value="MUREIN L,D-TRANSPEPTIDASE CATALYTIC DOMAIN FAMILY PROTEIN"/>
    <property type="match status" value="1"/>
</dbReference>
<reference evidence="2 3" key="2">
    <citation type="journal article" date="2015" name="Stand. Genomic Sci.">
        <title>High quality draft genomic sequence of Flavobacterium enshiense DK69(T) and comparison among Flavobacterium genomes.</title>
        <authorList>
            <person name="Zeng Z."/>
            <person name="Chen C."/>
            <person name="Du H."/>
            <person name="Wang G."/>
            <person name="Li M."/>
        </authorList>
    </citation>
    <scope>NUCLEOTIDE SEQUENCE [LARGE SCALE GENOMIC DNA]</scope>
    <source>
        <strain evidence="2 3">DK69</strain>
    </source>
</reference>
<comment type="caution">
    <text evidence="2">The sequence shown here is derived from an EMBL/GenBank/DDBJ whole genome shotgun (WGS) entry which is preliminary data.</text>
</comment>
<dbReference type="eggNOG" id="COG1376">
    <property type="taxonomic scope" value="Bacteria"/>
</dbReference>
<dbReference type="STRING" id="1107311.Q767_06205"/>
<keyword evidence="1" id="KW-0732">Signal</keyword>
<proteinExistence type="predicted"/>
<gene>
    <name evidence="2" type="ORF">Q767_06205</name>
</gene>
<dbReference type="EMBL" id="JRLZ01000004">
    <property type="protein sequence ID" value="KGO96492.1"/>
    <property type="molecule type" value="Genomic_DNA"/>
</dbReference>
<protein>
    <recommendedName>
        <fullName evidence="4">YkuD domain-containing protein</fullName>
    </recommendedName>
</protein>
<organism evidence="2 3">
    <name type="scientific">Flavobacterium enshiense DK69</name>
    <dbReference type="NCBI Taxonomy" id="1107311"/>
    <lineage>
        <taxon>Bacteria</taxon>
        <taxon>Pseudomonadati</taxon>
        <taxon>Bacteroidota</taxon>
        <taxon>Flavobacteriia</taxon>
        <taxon>Flavobacteriales</taxon>
        <taxon>Flavobacteriaceae</taxon>
        <taxon>Flavobacterium</taxon>
    </lineage>
</organism>
<evidence type="ECO:0000256" key="1">
    <source>
        <dbReference type="SAM" id="SignalP"/>
    </source>
</evidence>
<keyword evidence="3" id="KW-1185">Reference proteome</keyword>
<dbReference type="Proteomes" id="UP000030149">
    <property type="component" value="Unassembled WGS sequence"/>
</dbReference>
<dbReference type="RefSeq" id="WP_023573437.1">
    <property type="nucleotide sequence ID" value="NZ_AVCS01000009.1"/>
</dbReference>
<sequence length="236" mass="26279">MSYKFFPILFSSFVSFTSLATNKIGDPKVLASTTRASMEVKVKELYGSLKLNSFTMPKLEAFSKAVEGYYQLKERGVVQRDILTIVDFSLSSTQKRLWVIDMVTNTVLLQSVVSHGRNSGEEFATSFSNESNSNKSSLGFYSTGETYNGKHGLSLKLDGLEYGINSNARNRAVVMHGADYAAETIIKQQGRLGRSQGCPAVPFAIHKEIINLIKNKSCLFIYHPSRTYEKQSKLIS</sequence>
<accession>V6S9D4</accession>
<dbReference type="PANTHER" id="PTHR38477">
    <property type="entry name" value="HYPOTHETICAL EXPORTED PROTEIN"/>
    <property type="match status" value="1"/>
</dbReference>
<feature type="chain" id="PRO_5004750683" description="YkuD domain-containing protein" evidence="1">
    <location>
        <begin position="21"/>
        <end position="236"/>
    </location>
</feature>
<feature type="signal peptide" evidence="1">
    <location>
        <begin position="1"/>
        <end position="20"/>
    </location>
</feature>
<evidence type="ECO:0000313" key="2">
    <source>
        <dbReference type="EMBL" id="KGO96492.1"/>
    </source>
</evidence>
<evidence type="ECO:0000313" key="3">
    <source>
        <dbReference type="Proteomes" id="UP000030149"/>
    </source>
</evidence>
<dbReference type="OrthoDB" id="9815195at2"/>
<dbReference type="AlphaFoldDB" id="V6S9D4"/>
<dbReference type="PATRIC" id="fig|1107311.3.peg.1403"/>
<evidence type="ECO:0008006" key="4">
    <source>
        <dbReference type="Google" id="ProtNLM"/>
    </source>
</evidence>